<dbReference type="PANTHER" id="PTHR12286">
    <property type="entry name" value="SACCHAROPINE DEHYDROGENASE-LIKE OXIDOREDUCTASE"/>
    <property type="match status" value="1"/>
</dbReference>
<dbReference type="PANTHER" id="PTHR12286:SF5">
    <property type="entry name" value="SACCHAROPINE DEHYDROGENASE-LIKE OXIDOREDUCTASE"/>
    <property type="match status" value="1"/>
</dbReference>
<proteinExistence type="inferred from homology"/>
<evidence type="ECO:0000256" key="1">
    <source>
        <dbReference type="ARBA" id="ARBA00038048"/>
    </source>
</evidence>
<name>A0A059F033_9MICR</name>
<accession>A0A059F033</accession>
<dbReference type="InterPro" id="IPR036291">
    <property type="entry name" value="NAD(P)-bd_dom_sf"/>
</dbReference>
<comment type="similarity">
    <text evidence="1">Belongs to the saccharopine dehydrogenase family.</text>
</comment>
<gene>
    <name evidence="3" type="ORF">H312_01954</name>
</gene>
<dbReference type="InterPro" id="IPR005097">
    <property type="entry name" value="Sacchrp_dh_NADP-bd"/>
</dbReference>
<dbReference type="VEuPathDB" id="MicrosporidiaDB:H312_01954"/>
<dbReference type="Pfam" id="PF03435">
    <property type="entry name" value="Sacchrp_dh_NADP"/>
    <property type="match status" value="1"/>
</dbReference>
<dbReference type="GO" id="GO:0005811">
    <property type="term" value="C:lipid droplet"/>
    <property type="evidence" value="ECO:0007669"/>
    <property type="project" value="TreeGrafter"/>
</dbReference>
<dbReference type="AlphaFoldDB" id="A0A059F033"/>
<evidence type="ECO:0000313" key="3">
    <source>
        <dbReference type="EMBL" id="KCZ80628.1"/>
    </source>
</evidence>
<dbReference type="Proteomes" id="UP000030655">
    <property type="component" value="Unassembled WGS sequence"/>
</dbReference>
<protein>
    <recommendedName>
        <fullName evidence="2">Saccharopine dehydrogenase NADP binding domain-containing protein</fullName>
    </recommendedName>
</protein>
<dbReference type="OrthoDB" id="10268090at2759"/>
<evidence type="ECO:0000259" key="2">
    <source>
        <dbReference type="Pfam" id="PF03435"/>
    </source>
</evidence>
<feature type="domain" description="Saccharopine dehydrogenase NADP binding" evidence="2">
    <location>
        <begin position="6"/>
        <end position="125"/>
    </location>
</feature>
<dbReference type="Gene3D" id="3.40.50.720">
    <property type="entry name" value="NAD(P)-binding Rossmann-like Domain"/>
    <property type="match status" value="1"/>
</dbReference>
<reference evidence="4" key="1">
    <citation type="submission" date="2013-02" db="EMBL/GenBank/DDBJ databases">
        <authorList>
            <consortium name="The Broad Institute Genome Sequencing Platform"/>
            <person name="Cuomo C."/>
            <person name="Becnel J."/>
            <person name="Sanscrainte N."/>
            <person name="Walker B."/>
            <person name="Young S.K."/>
            <person name="Zeng Q."/>
            <person name="Gargeya S."/>
            <person name="Fitzgerald M."/>
            <person name="Haas B."/>
            <person name="Abouelleil A."/>
            <person name="Alvarado L."/>
            <person name="Arachchi H.M."/>
            <person name="Berlin A.M."/>
            <person name="Chapman S.B."/>
            <person name="Dewar J."/>
            <person name="Goldberg J."/>
            <person name="Griggs A."/>
            <person name="Gujja S."/>
            <person name="Hansen M."/>
            <person name="Howarth C."/>
            <person name="Imamovic A."/>
            <person name="Larimer J."/>
            <person name="McCowan C."/>
            <person name="Murphy C."/>
            <person name="Neiman D."/>
            <person name="Pearson M."/>
            <person name="Priest M."/>
            <person name="Roberts A."/>
            <person name="Saif S."/>
            <person name="Shea T."/>
            <person name="Sisk P."/>
            <person name="Sykes S."/>
            <person name="Wortman J."/>
            <person name="Nusbaum C."/>
            <person name="Birren B."/>
        </authorList>
    </citation>
    <scope>NUCLEOTIDE SEQUENCE [LARGE SCALE GENOMIC DNA]</scope>
    <source>
        <strain evidence="4">PRA339</strain>
    </source>
</reference>
<dbReference type="SUPFAM" id="SSF51735">
    <property type="entry name" value="NAD(P)-binding Rossmann-fold domains"/>
    <property type="match status" value="1"/>
</dbReference>
<organism evidence="3 4">
    <name type="scientific">Anncaliia algerae PRA339</name>
    <dbReference type="NCBI Taxonomy" id="1288291"/>
    <lineage>
        <taxon>Eukaryota</taxon>
        <taxon>Fungi</taxon>
        <taxon>Fungi incertae sedis</taxon>
        <taxon>Microsporidia</taxon>
        <taxon>Tubulinosematoidea</taxon>
        <taxon>Tubulinosematidae</taxon>
        <taxon>Anncaliia</taxon>
    </lineage>
</organism>
<dbReference type="GO" id="GO:0005886">
    <property type="term" value="C:plasma membrane"/>
    <property type="evidence" value="ECO:0007669"/>
    <property type="project" value="TreeGrafter"/>
</dbReference>
<evidence type="ECO:0000313" key="4">
    <source>
        <dbReference type="Proteomes" id="UP000030655"/>
    </source>
</evidence>
<dbReference type="InterPro" id="IPR051276">
    <property type="entry name" value="Saccharopine_DH-like_oxidrdct"/>
</dbReference>
<dbReference type="HOGENOM" id="CLU_031002_1_0_1"/>
<keyword evidence="4" id="KW-1185">Reference proteome</keyword>
<sequence>MRKYDIIVYGASGFTASFVIEHLLQKDVSIALAGRDEKKIRKNLKDISKAQDLEVFECEPKDAAIFTHLARLIINLAGPYIFSGEEIIKACLKTKTHYMDITGETFFIENVIKNYSKEAEKYGVALINCCGFDSVPADIGVEYLKNALQSNCKIESVMILKKAILNYTTYECLIHGLKNVSTTRKLRSKGAKKENKIKKYFYNENTKSYNVIFMGTDPSVVKRTQNANKSNNKFTAEYFAYFDVGSWFNLQLFKFFFLILLFLSKFNFGVKLLLNYPSFFTFGMIKKERPNKSDLEKASFEIKFFGENQNERKNLTISGPDPGYKTTAICITNCAVSLLQCHSFEGGVFTPAQFFYSKNLHEMLQKDGIVFKLE</sequence>
<dbReference type="EMBL" id="KK365170">
    <property type="protein sequence ID" value="KCZ80628.1"/>
    <property type="molecule type" value="Genomic_DNA"/>
</dbReference>
<reference evidence="3 4" key="2">
    <citation type="submission" date="2014-03" db="EMBL/GenBank/DDBJ databases">
        <title>The Genome Sequence of Anncaliia algerae insect isolate PRA339.</title>
        <authorList>
            <consortium name="The Broad Institute Genome Sequencing Platform"/>
            <consortium name="The Broad Institute Genome Sequencing Center for Infectious Disease"/>
            <person name="Cuomo C."/>
            <person name="Becnel J."/>
            <person name="Sanscrainte N."/>
            <person name="Walker B."/>
            <person name="Young S.K."/>
            <person name="Zeng Q."/>
            <person name="Gargeya S."/>
            <person name="Fitzgerald M."/>
            <person name="Haas B."/>
            <person name="Abouelleil A."/>
            <person name="Alvarado L."/>
            <person name="Arachchi H.M."/>
            <person name="Berlin A.M."/>
            <person name="Chapman S.B."/>
            <person name="Dewar J."/>
            <person name="Goldberg J."/>
            <person name="Griggs A."/>
            <person name="Gujja S."/>
            <person name="Hansen M."/>
            <person name="Howarth C."/>
            <person name="Imamovic A."/>
            <person name="Larimer J."/>
            <person name="McCowan C."/>
            <person name="Murphy C."/>
            <person name="Neiman D."/>
            <person name="Pearson M."/>
            <person name="Priest M."/>
            <person name="Roberts A."/>
            <person name="Saif S."/>
            <person name="Shea T."/>
            <person name="Sisk P."/>
            <person name="Sykes S."/>
            <person name="Wortman J."/>
            <person name="Nusbaum C."/>
            <person name="Birren B."/>
        </authorList>
    </citation>
    <scope>NUCLEOTIDE SEQUENCE [LARGE SCALE GENOMIC DNA]</scope>
    <source>
        <strain evidence="3 4">PRA339</strain>
    </source>
</reference>
<dbReference type="GO" id="GO:0005739">
    <property type="term" value="C:mitochondrion"/>
    <property type="evidence" value="ECO:0007669"/>
    <property type="project" value="TreeGrafter"/>
</dbReference>
<dbReference type="GO" id="GO:0009247">
    <property type="term" value="P:glycolipid biosynthetic process"/>
    <property type="evidence" value="ECO:0007669"/>
    <property type="project" value="TreeGrafter"/>
</dbReference>